<evidence type="ECO:0000256" key="1">
    <source>
        <dbReference type="SAM" id="MobiDB-lite"/>
    </source>
</evidence>
<feature type="compositionally biased region" description="Polar residues" evidence="1">
    <location>
        <begin position="133"/>
        <end position="142"/>
    </location>
</feature>
<reference evidence="2" key="1">
    <citation type="journal article" date="2023" name="Mol. Phylogenet. Evol.">
        <title>Genome-scale phylogeny and comparative genomics of the fungal order Sordariales.</title>
        <authorList>
            <person name="Hensen N."/>
            <person name="Bonometti L."/>
            <person name="Westerberg I."/>
            <person name="Brannstrom I.O."/>
            <person name="Guillou S."/>
            <person name="Cros-Aarteil S."/>
            <person name="Calhoun S."/>
            <person name="Haridas S."/>
            <person name="Kuo A."/>
            <person name="Mondo S."/>
            <person name="Pangilinan J."/>
            <person name="Riley R."/>
            <person name="LaButti K."/>
            <person name="Andreopoulos B."/>
            <person name="Lipzen A."/>
            <person name="Chen C."/>
            <person name="Yan M."/>
            <person name="Daum C."/>
            <person name="Ng V."/>
            <person name="Clum A."/>
            <person name="Steindorff A."/>
            <person name="Ohm R.A."/>
            <person name="Martin F."/>
            <person name="Silar P."/>
            <person name="Natvig D.O."/>
            <person name="Lalanne C."/>
            <person name="Gautier V."/>
            <person name="Ament-Velasquez S.L."/>
            <person name="Kruys A."/>
            <person name="Hutchinson M.I."/>
            <person name="Powell A.J."/>
            <person name="Barry K."/>
            <person name="Miller A.N."/>
            <person name="Grigoriev I.V."/>
            <person name="Debuchy R."/>
            <person name="Gladieux P."/>
            <person name="Hiltunen Thoren M."/>
            <person name="Johannesson H."/>
        </authorList>
    </citation>
    <scope>NUCLEOTIDE SEQUENCE</scope>
    <source>
        <strain evidence="2">PSN309</strain>
    </source>
</reference>
<gene>
    <name evidence="2" type="ORF">QBC35DRAFT_525433</name>
</gene>
<comment type="caution">
    <text evidence="2">The sequence shown here is derived from an EMBL/GenBank/DDBJ whole genome shotgun (WGS) entry which is preliminary data.</text>
</comment>
<feature type="compositionally biased region" description="Basic and acidic residues" evidence="1">
    <location>
        <begin position="406"/>
        <end position="431"/>
    </location>
</feature>
<dbReference type="EMBL" id="MU864482">
    <property type="protein sequence ID" value="KAK4184581.1"/>
    <property type="molecule type" value="Genomic_DNA"/>
</dbReference>
<sequence>MENSTEDLNTTTTTTDWDSGDSEGIDYVYDGQQCNATTTTTSSASTQKKPNSSKSKSPRRKKSPKAKKHCHKCTCEHAAAFPPAGPNAEVRKPTPTRPSVEDDDADETVFEEDTEDEDKDSQCHRPRRHSRSNFRGSESSRGCQHKPTHKDKDDKGEKKKGIATKVHRKRSPYIEEYPECPNRPAILLKEHKVPRRFSAADAKRILDWQRSASGSRGRSPVGKRQPPPQKGTKLSPKRSAHRRRRIESPEDREGEFSTWSTLPRQQLIHHTDEMTSQDIERSHPVMNEPVPIRIPRRADHGIGLGIPTPAARTSAWTEHQPELAYSSSWPLKSGTPLPLAQPLHYEARHESDGESDDLPPEEDGRFEEGYLSQRPCTMERVVPRGREMPKERRELVEGQMGRTKQMAREGDWESEAGRGRERGLERRHADRLQQPPQQPQQQHEAHRAPSLRRRRTVGGHTVGTIDQGRRSAATELCEIWRGRASDWESPYPSDDEFWSDNEDDRGPSRMLLEGMPPPHREPTPNMLPPRGHRSHFGFAPMVRPPPVTVRAPSPAPCPWPRRGRTWAGESNMANGFFLLEAPLTAEPVMMMDEAEEDMGLSVAPSRVSRAGWTYPLVRYCTQDQYIPAPPPPSHRRPRSPSRAPSPPIFVARKTKEFLSPVPTRVARFDFDAWGRDRASKSSLALAPLALVY</sequence>
<feature type="compositionally biased region" description="Basic residues" evidence="1">
    <location>
        <begin position="161"/>
        <end position="171"/>
    </location>
</feature>
<dbReference type="AlphaFoldDB" id="A0AAN7ADK1"/>
<feature type="compositionally biased region" description="Basic residues" evidence="1">
    <location>
        <begin position="235"/>
        <end position="245"/>
    </location>
</feature>
<feature type="compositionally biased region" description="Basic and acidic residues" evidence="1">
    <location>
        <begin position="150"/>
        <end position="160"/>
    </location>
</feature>
<feature type="compositionally biased region" description="Acidic residues" evidence="1">
    <location>
        <begin position="101"/>
        <end position="119"/>
    </location>
</feature>
<feature type="region of interest" description="Disordered" evidence="1">
    <location>
        <begin position="1"/>
        <end position="267"/>
    </location>
</feature>
<accession>A0AAN7ADK1</accession>
<dbReference type="Proteomes" id="UP001302126">
    <property type="component" value="Unassembled WGS sequence"/>
</dbReference>
<feature type="region of interest" description="Disordered" evidence="1">
    <location>
        <begin position="625"/>
        <end position="647"/>
    </location>
</feature>
<feature type="compositionally biased region" description="Basic and acidic residues" evidence="1">
    <location>
        <begin position="381"/>
        <end position="396"/>
    </location>
</feature>
<evidence type="ECO:0000313" key="3">
    <source>
        <dbReference type="Proteomes" id="UP001302126"/>
    </source>
</evidence>
<feature type="compositionally biased region" description="Basic residues" evidence="1">
    <location>
        <begin position="56"/>
        <end position="72"/>
    </location>
</feature>
<feature type="compositionally biased region" description="Low complexity" evidence="1">
    <location>
        <begin position="433"/>
        <end position="442"/>
    </location>
</feature>
<reference evidence="2" key="2">
    <citation type="submission" date="2023-05" db="EMBL/GenBank/DDBJ databases">
        <authorList>
            <consortium name="Lawrence Berkeley National Laboratory"/>
            <person name="Steindorff A."/>
            <person name="Hensen N."/>
            <person name="Bonometti L."/>
            <person name="Westerberg I."/>
            <person name="Brannstrom I.O."/>
            <person name="Guillou S."/>
            <person name="Cros-Aarteil S."/>
            <person name="Calhoun S."/>
            <person name="Haridas S."/>
            <person name="Kuo A."/>
            <person name="Mondo S."/>
            <person name="Pangilinan J."/>
            <person name="Riley R."/>
            <person name="Labutti K."/>
            <person name="Andreopoulos B."/>
            <person name="Lipzen A."/>
            <person name="Chen C."/>
            <person name="Yanf M."/>
            <person name="Daum C."/>
            <person name="Ng V."/>
            <person name="Clum A."/>
            <person name="Ohm R."/>
            <person name="Martin F."/>
            <person name="Silar P."/>
            <person name="Natvig D."/>
            <person name="Lalanne C."/>
            <person name="Gautier V."/>
            <person name="Ament-Velasquez S.L."/>
            <person name="Kruys A."/>
            <person name="Hutchinson M.I."/>
            <person name="Powell A.J."/>
            <person name="Barry K."/>
            <person name="Miller A.N."/>
            <person name="Grigoriev I.V."/>
            <person name="Debuchy R."/>
            <person name="Gladieux P."/>
            <person name="Thoren M.H."/>
            <person name="Johannesson H."/>
        </authorList>
    </citation>
    <scope>NUCLEOTIDE SEQUENCE</scope>
    <source>
        <strain evidence="2">PSN309</strain>
    </source>
</reference>
<feature type="compositionally biased region" description="Basic and acidic residues" evidence="1">
    <location>
        <begin position="246"/>
        <end position="255"/>
    </location>
</feature>
<organism evidence="2 3">
    <name type="scientific">Podospora australis</name>
    <dbReference type="NCBI Taxonomy" id="1536484"/>
    <lineage>
        <taxon>Eukaryota</taxon>
        <taxon>Fungi</taxon>
        <taxon>Dikarya</taxon>
        <taxon>Ascomycota</taxon>
        <taxon>Pezizomycotina</taxon>
        <taxon>Sordariomycetes</taxon>
        <taxon>Sordariomycetidae</taxon>
        <taxon>Sordariales</taxon>
        <taxon>Podosporaceae</taxon>
        <taxon>Podospora</taxon>
    </lineage>
</organism>
<feature type="region of interest" description="Disordered" evidence="1">
    <location>
        <begin position="347"/>
        <end position="469"/>
    </location>
</feature>
<keyword evidence="3" id="KW-1185">Reference proteome</keyword>
<protein>
    <submittedName>
        <fullName evidence="2">Uncharacterized protein</fullName>
    </submittedName>
</protein>
<evidence type="ECO:0000313" key="2">
    <source>
        <dbReference type="EMBL" id="KAK4184581.1"/>
    </source>
</evidence>
<proteinExistence type="predicted"/>
<feature type="compositionally biased region" description="Low complexity" evidence="1">
    <location>
        <begin position="36"/>
        <end position="55"/>
    </location>
</feature>
<name>A0AAN7ADK1_9PEZI</name>